<dbReference type="AlphaFoldDB" id="A0A7M2HDH9"/>
<accession>A0A7M2HDH9</accession>
<evidence type="ECO:0000313" key="2">
    <source>
        <dbReference type="Proteomes" id="UP000397656"/>
    </source>
</evidence>
<dbReference type="EMBL" id="CP062807">
    <property type="protein sequence ID" value="QOT82242.1"/>
    <property type="molecule type" value="Genomic_DNA"/>
</dbReference>
<dbReference type="SUPFAM" id="SSF56317">
    <property type="entry name" value="Carbon-nitrogen hydrolase"/>
    <property type="match status" value="1"/>
</dbReference>
<sequence>MYAIGAHDNAKYVARVPVPIGMWRPWASSSALGQPFGKGSVRIGSQVVGAAICYEQLLVLPLLVTMAEDPTVLVGTSNIWWARRTSIPDIQMEVMSAWARLLGLPLIYAANK</sequence>
<evidence type="ECO:0000313" key="1">
    <source>
        <dbReference type="EMBL" id="QOT82242.1"/>
    </source>
</evidence>
<organism evidence="1 2">
    <name type="scientific">Cupriavidus basilensis</name>
    <dbReference type="NCBI Taxonomy" id="68895"/>
    <lineage>
        <taxon>Bacteria</taxon>
        <taxon>Pseudomonadati</taxon>
        <taxon>Pseudomonadota</taxon>
        <taxon>Betaproteobacteria</taxon>
        <taxon>Burkholderiales</taxon>
        <taxon>Burkholderiaceae</taxon>
        <taxon>Cupriavidus</taxon>
    </lineage>
</organism>
<name>A0A7M2HDH9_9BURK</name>
<reference evidence="1 2" key="1">
    <citation type="submission" date="2020-10" db="EMBL/GenBank/DDBJ databases">
        <title>Complete genome sequence of Cupriavidus basilensis CCUG 49340T.</title>
        <authorList>
            <person name="Salva-Serra F."/>
            <person name="Donoso R.A."/>
            <person name="Cho K.H."/>
            <person name="Yoo J.A."/>
            <person name="Lee K."/>
            <person name="Yoon S.-H."/>
            <person name="Perez-Pantoja D."/>
            <person name="Moore E.R.B."/>
        </authorList>
    </citation>
    <scope>NUCLEOTIDE SEQUENCE [LARGE SCALE GENOMIC DNA]</scope>
    <source>
        <strain evidence="2">CCUG 49340</strain>
        <plasmid evidence="1 2">pRK1-3</plasmid>
    </source>
</reference>
<evidence type="ECO:0008006" key="3">
    <source>
        <dbReference type="Google" id="ProtNLM"/>
    </source>
</evidence>
<proteinExistence type="predicted"/>
<protein>
    <recommendedName>
        <fullName evidence="3">CN hydrolase domain-containing protein</fullName>
    </recommendedName>
</protein>
<dbReference type="InterPro" id="IPR036526">
    <property type="entry name" value="C-N_Hydrolase_sf"/>
</dbReference>
<keyword evidence="1" id="KW-0614">Plasmid</keyword>
<geneLocation type="plasmid" evidence="1 2">
    <name>pRK1-3</name>
</geneLocation>
<dbReference type="Proteomes" id="UP000397656">
    <property type="component" value="Plasmid pRK1-3"/>
</dbReference>
<gene>
    <name evidence="1" type="ORF">F7R26_039730</name>
</gene>